<dbReference type="AlphaFoldDB" id="A0A346TPC3"/>
<sequence length="371" mass="42800">MGGAAIADMMLYIESAKGLFHKIIMQSGTSWQSMYFGGQAKKRAKALAETLEWSAPSSSMLINYLKKVSAADICAAEDKSVHADEARSVQKGIAPFIPIVEHEYDEALITKMPEESNIDIDIPIMIGYNSREILDMGSRYLHKPQYLTFADRDFLMMLPIRTGFNLQINDNIYFEAIQEVRDFYFDEGYVKTKKPGEYLTYLGDGMVTYPIDYTVRQYVNKSKAPVYYYTFDYSGEWNWRKIENLQSAVSFDGTWGASATDDLSYLFIYNKERSAYRAAVLDKGESEELAVLKNMIRLRTNFAKYGNPTPEGDEFIWKPATKENKECLVITEELEMRNNLHEDRMKFWDDFIEKYRAKAIDGVVYDVKEEL</sequence>
<dbReference type="SUPFAM" id="SSF53474">
    <property type="entry name" value="alpha/beta-Hydrolases"/>
    <property type="match status" value="1"/>
</dbReference>
<dbReference type="EMBL" id="MF589743">
    <property type="protein sequence ID" value="AXU41413.1"/>
    <property type="molecule type" value="mRNA"/>
</dbReference>
<evidence type="ECO:0000256" key="1">
    <source>
        <dbReference type="ARBA" id="ARBA00005964"/>
    </source>
</evidence>
<dbReference type="InterPro" id="IPR002018">
    <property type="entry name" value="CarbesteraseB"/>
</dbReference>
<dbReference type="InterPro" id="IPR029058">
    <property type="entry name" value="AB_hydrolase_fold"/>
</dbReference>
<accession>A0A346TPC3</accession>
<evidence type="ECO:0000256" key="3">
    <source>
        <dbReference type="ARBA" id="ARBA00022801"/>
    </source>
</evidence>
<dbReference type="Gene3D" id="3.40.50.1820">
    <property type="entry name" value="alpha/beta hydrolase"/>
    <property type="match status" value="1"/>
</dbReference>
<evidence type="ECO:0000256" key="4">
    <source>
        <dbReference type="ARBA" id="ARBA00023180"/>
    </source>
</evidence>
<keyword evidence="3" id="KW-0378">Hydrolase</keyword>
<dbReference type="PANTHER" id="PTHR43142:SF1">
    <property type="entry name" value="CARBOXYLIC ESTER HYDROLASE"/>
    <property type="match status" value="1"/>
</dbReference>
<name>A0A346TPC3_9NEOP</name>
<dbReference type="GO" id="GO:0052689">
    <property type="term" value="F:carboxylic ester hydrolase activity"/>
    <property type="evidence" value="ECO:0007669"/>
    <property type="project" value="UniProtKB-KW"/>
</dbReference>
<evidence type="ECO:0000256" key="2">
    <source>
        <dbReference type="ARBA" id="ARBA00022487"/>
    </source>
</evidence>
<evidence type="ECO:0000313" key="6">
    <source>
        <dbReference type="EMBL" id="AXU41413.1"/>
    </source>
</evidence>
<comment type="similarity">
    <text evidence="1">Belongs to the type-B carboxylesterase/lipase family.</text>
</comment>
<protein>
    <submittedName>
        <fullName evidence="6">Carboxylesterase 2</fullName>
    </submittedName>
</protein>
<organism evidence="6">
    <name type="scientific">Conopomorpha sinensis</name>
    <name type="common">litch fruit borer</name>
    <dbReference type="NCBI Taxonomy" id="940481"/>
    <lineage>
        <taxon>Eukaryota</taxon>
        <taxon>Metazoa</taxon>
        <taxon>Ecdysozoa</taxon>
        <taxon>Arthropoda</taxon>
        <taxon>Hexapoda</taxon>
        <taxon>Insecta</taxon>
        <taxon>Pterygota</taxon>
        <taxon>Neoptera</taxon>
        <taxon>Endopterygota</taxon>
        <taxon>Lepidoptera</taxon>
        <taxon>Glossata</taxon>
        <taxon>Ditrysia</taxon>
        <taxon>Tineoidea</taxon>
        <taxon>Gracillariidae</taxon>
        <taxon>Conopomorpha</taxon>
    </lineage>
</organism>
<feature type="domain" description="Carboxylesterase type B" evidence="5">
    <location>
        <begin position="2"/>
        <end position="348"/>
    </location>
</feature>
<evidence type="ECO:0000259" key="5">
    <source>
        <dbReference type="Pfam" id="PF00135"/>
    </source>
</evidence>
<dbReference type="PANTHER" id="PTHR43142">
    <property type="entry name" value="CARBOXYLIC ESTER HYDROLASE"/>
    <property type="match status" value="1"/>
</dbReference>
<keyword evidence="4" id="KW-0325">Glycoprotein</keyword>
<reference evidence="6" key="1">
    <citation type="submission" date="2017-07" db="EMBL/GenBank/DDBJ databases">
        <authorList>
            <person name="Sun Z.S."/>
            <person name="Albrecht U."/>
            <person name="Echele G."/>
            <person name="Lee C.C."/>
        </authorList>
    </citation>
    <scope>NUCLEOTIDE SEQUENCE</scope>
</reference>
<dbReference type="Pfam" id="PF00135">
    <property type="entry name" value="COesterase"/>
    <property type="match status" value="1"/>
</dbReference>
<proteinExistence type="evidence at transcript level"/>
<keyword evidence="2" id="KW-0719">Serine esterase</keyword>
<gene>
    <name evidence="6" type="primary">CarE2</name>
</gene>